<evidence type="ECO:0000259" key="1">
    <source>
        <dbReference type="Pfam" id="PF07872"/>
    </source>
</evidence>
<name>F2JIS2_CELLD</name>
<dbReference type="Pfam" id="PF07872">
    <property type="entry name" value="DUF1659"/>
    <property type="match status" value="1"/>
</dbReference>
<sequence>MAITADIKNVKVVLNLAKGSQTVSDCSKTATAEGLYSVGKAVAALLQEELEAVTKVEETSLIEE</sequence>
<evidence type="ECO:0000313" key="3">
    <source>
        <dbReference type="Proteomes" id="UP000008467"/>
    </source>
</evidence>
<protein>
    <recommendedName>
        <fullName evidence="1">DUF1659 domain-containing protein</fullName>
    </recommendedName>
</protein>
<proteinExistence type="predicted"/>
<accession>F2JIS2</accession>
<dbReference type="STRING" id="642492.Clole_0242"/>
<dbReference type="EMBL" id="CP002582">
    <property type="protein sequence ID" value="ADZ81994.1"/>
    <property type="molecule type" value="Genomic_DNA"/>
</dbReference>
<reference evidence="2 3" key="1">
    <citation type="journal article" date="2011" name="J. Bacteriol.">
        <title>Complete genome sequence of the cellulose-degrading bacterium Cellulosilyticum lentocellum.</title>
        <authorList>
            <consortium name="US DOE Joint Genome Institute"/>
            <person name="Miller D.A."/>
            <person name="Suen G."/>
            <person name="Bruce D."/>
            <person name="Copeland A."/>
            <person name="Cheng J.F."/>
            <person name="Detter C."/>
            <person name="Goodwin L.A."/>
            <person name="Han C.S."/>
            <person name="Hauser L.J."/>
            <person name="Land M.L."/>
            <person name="Lapidus A."/>
            <person name="Lucas S."/>
            <person name="Meincke L."/>
            <person name="Pitluck S."/>
            <person name="Tapia R."/>
            <person name="Teshima H."/>
            <person name="Woyke T."/>
            <person name="Fox B.G."/>
            <person name="Angert E.R."/>
            <person name="Currie C.R."/>
        </authorList>
    </citation>
    <scope>NUCLEOTIDE SEQUENCE [LARGE SCALE GENOMIC DNA]</scope>
    <source>
        <strain evidence="3">ATCC 49066 / DSM 5427 / NCIMB 11756 / RHM5</strain>
    </source>
</reference>
<dbReference type="KEGG" id="cle:Clole_0242"/>
<gene>
    <name evidence="2" type="ordered locus">Clole_0242</name>
</gene>
<dbReference type="RefSeq" id="WP_013655295.1">
    <property type="nucleotide sequence ID" value="NC_015275.1"/>
</dbReference>
<dbReference type="AlphaFoldDB" id="F2JIS2"/>
<keyword evidence="3" id="KW-1185">Reference proteome</keyword>
<dbReference type="HOGENOM" id="CLU_2859499_0_0_9"/>
<evidence type="ECO:0000313" key="2">
    <source>
        <dbReference type="EMBL" id="ADZ81994.1"/>
    </source>
</evidence>
<dbReference type="Proteomes" id="UP000008467">
    <property type="component" value="Chromosome"/>
</dbReference>
<dbReference type="InterPro" id="IPR012454">
    <property type="entry name" value="DUF1659"/>
</dbReference>
<feature type="domain" description="DUF1659" evidence="1">
    <location>
        <begin position="5"/>
        <end position="63"/>
    </location>
</feature>
<organism evidence="2 3">
    <name type="scientific">Cellulosilyticum lentocellum (strain ATCC 49066 / DSM 5427 / NCIMB 11756 / RHM5)</name>
    <name type="common">Clostridium lentocellum</name>
    <dbReference type="NCBI Taxonomy" id="642492"/>
    <lineage>
        <taxon>Bacteria</taxon>
        <taxon>Bacillati</taxon>
        <taxon>Bacillota</taxon>
        <taxon>Clostridia</taxon>
        <taxon>Lachnospirales</taxon>
        <taxon>Cellulosilyticaceae</taxon>
        <taxon>Cellulosilyticum</taxon>
    </lineage>
</organism>